<dbReference type="Gene3D" id="3.40.50.1110">
    <property type="entry name" value="SGNH hydrolase"/>
    <property type="match status" value="1"/>
</dbReference>
<dbReference type="GO" id="GO:0016298">
    <property type="term" value="F:lipase activity"/>
    <property type="evidence" value="ECO:0007669"/>
    <property type="project" value="InterPro"/>
</dbReference>
<dbReference type="Pfam" id="PF00657">
    <property type="entry name" value="Lipase_GDSL"/>
    <property type="match status" value="1"/>
</dbReference>
<evidence type="ECO:0000256" key="1">
    <source>
        <dbReference type="ARBA" id="ARBA00008668"/>
    </source>
</evidence>
<dbReference type="SUPFAM" id="SSF52266">
    <property type="entry name" value="SGNH hydrolase"/>
    <property type="match status" value="1"/>
</dbReference>
<keyword evidence="2" id="KW-1133">Transmembrane helix</keyword>
<dbReference type="InterPro" id="IPR001087">
    <property type="entry name" value="GDSL"/>
</dbReference>
<dbReference type="PROSITE" id="PS01098">
    <property type="entry name" value="LIPASE_GDSL_SER"/>
    <property type="match status" value="1"/>
</dbReference>
<organism evidence="3 4">
    <name type="scientific">Linum trigynum</name>
    <dbReference type="NCBI Taxonomy" id="586398"/>
    <lineage>
        <taxon>Eukaryota</taxon>
        <taxon>Viridiplantae</taxon>
        <taxon>Streptophyta</taxon>
        <taxon>Embryophyta</taxon>
        <taxon>Tracheophyta</taxon>
        <taxon>Spermatophyta</taxon>
        <taxon>Magnoliopsida</taxon>
        <taxon>eudicotyledons</taxon>
        <taxon>Gunneridae</taxon>
        <taxon>Pentapetalae</taxon>
        <taxon>rosids</taxon>
        <taxon>fabids</taxon>
        <taxon>Malpighiales</taxon>
        <taxon>Linaceae</taxon>
        <taxon>Linum</taxon>
    </lineage>
</organism>
<feature type="transmembrane region" description="Helical" evidence="2">
    <location>
        <begin position="69"/>
        <end position="88"/>
    </location>
</feature>
<name>A0AAV2FJN7_9ROSI</name>
<dbReference type="InterPro" id="IPR035669">
    <property type="entry name" value="SGNH_plant_lipase-like"/>
</dbReference>
<dbReference type="GO" id="GO:0006629">
    <property type="term" value="P:lipid metabolic process"/>
    <property type="evidence" value="ECO:0007669"/>
    <property type="project" value="InterPro"/>
</dbReference>
<keyword evidence="2" id="KW-0812">Transmembrane</keyword>
<accession>A0AAV2FJN7</accession>
<proteinExistence type="inferred from homology"/>
<comment type="similarity">
    <text evidence="1">Belongs to the 'GDSL' lipolytic enzyme family.</text>
</comment>
<evidence type="ECO:0000256" key="2">
    <source>
        <dbReference type="SAM" id="Phobius"/>
    </source>
</evidence>
<dbReference type="PANTHER" id="PTHR45642:SF95">
    <property type="entry name" value="GDSL-LIKE LIPASE_ACYLHYDROLASE FAMILY PROTEIN, EXPRESSED"/>
    <property type="match status" value="1"/>
</dbReference>
<dbReference type="GO" id="GO:0005576">
    <property type="term" value="C:extracellular region"/>
    <property type="evidence" value="ECO:0007669"/>
    <property type="project" value="TreeGrafter"/>
</dbReference>
<dbReference type="InterPro" id="IPR008265">
    <property type="entry name" value="Lipase_GDSL_AS"/>
</dbReference>
<evidence type="ECO:0008006" key="5">
    <source>
        <dbReference type="Google" id="ProtNLM"/>
    </source>
</evidence>
<sequence>MDDYIHVMLTAALYSLQTEASNCRTQLSYELLDPSSRYYLLLYKQMSTSPWYDHIVKFGSGNSSSSPMAFLHILFVGLIVLVSAAANINAAENSNGGNNQVAAVFVFGDSLVDTGNNNYIPTIAKSNFPPYGRDFPGKRPTGRFSNGRGVSDFIAEILGVKELLPPYLDPNLELQQLLTGVCFASSGAGYDPRTSKLASAIPITSQLNMMKEYIRKMNATVGEERVKEITSRSAYMIFMGSNDVTNIYPVVKALYSEDSYTDLMINLATDFFQKLHAIGARRIGLLNLPPTGCAPALRVLTGGGERACSESLNRRIRLFNSKLSSAVDKMNQELPGAKFVLFDVYSPVLSLVQNPAPYGFEEVARGCCGTGNIETAGLCVLPGTCTDATKYLFWDSFHPTETASRILAYQALSPNLSKFF</sequence>
<dbReference type="CDD" id="cd01837">
    <property type="entry name" value="SGNH_plant_lipase_like"/>
    <property type="match status" value="1"/>
</dbReference>
<dbReference type="EMBL" id="OZ034819">
    <property type="protein sequence ID" value="CAL1398167.1"/>
    <property type="molecule type" value="Genomic_DNA"/>
</dbReference>
<evidence type="ECO:0000313" key="3">
    <source>
        <dbReference type="EMBL" id="CAL1398167.1"/>
    </source>
</evidence>
<keyword evidence="4" id="KW-1185">Reference proteome</keyword>
<dbReference type="FunFam" id="3.40.50.1110:FF:000003">
    <property type="entry name" value="GDSL esterase/lipase APG"/>
    <property type="match status" value="1"/>
</dbReference>
<reference evidence="3 4" key="1">
    <citation type="submission" date="2024-04" db="EMBL/GenBank/DDBJ databases">
        <authorList>
            <person name="Fracassetti M."/>
        </authorList>
    </citation>
    <scope>NUCLEOTIDE SEQUENCE [LARGE SCALE GENOMIC DNA]</scope>
</reference>
<protein>
    <recommendedName>
        <fullName evidence="5">GDSL esterase/lipase</fullName>
    </recommendedName>
</protein>
<dbReference type="AlphaFoldDB" id="A0AAV2FJN7"/>
<dbReference type="InterPro" id="IPR036514">
    <property type="entry name" value="SGNH_hydro_sf"/>
</dbReference>
<evidence type="ECO:0000313" key="4">
    <source>
        <dbReference type="Proteomes" id="UP001497516"/>
    </source>
</evidence>
<gene>
    <name evidence="3" type="ORF">LTRI10_LOCUS38413</name>
</gene>
<dbReference type="Proteomes" id="UP001497516">
    <property type="component" value="Chromosome 6"/>
</dbReference>
<dbReference type="PANTHER" id="PTHR45642">
    <property type="entry name" value="GDSL ESTERASE/LIPASE EXL3"/>
    <property type="match status" value="1"/>
</dbReference>
<keyword evidence="2" id="KW-0472">Membrane</keyword>
<dbReference type="InterPro" id="IPR050592">
    <property type="entry name" value="GDSL_lipolytic_enzyme"/>
</dbReference>